<dbReference type="AlphaFoldDB" id="A0A8B7ZE81"/>
<keyword evidence="2 3" id="KW-0349">Heme</keyword>
<keyword evidence="2 3" id="KW-0408">Iron</keyword>
<comment type="similarity">
    <text evidence="1 3">Belongs to the cytochrome P450 family.</text>
</comment>
<evidence type="ECO:0000313" key="4">
    <source>
        <dbReference type="Proteomes" id="UP000694845"/>
    </source>
</evidence>
<dbReference type="Pfam" id="PF00067">
    <property type="entry name" value="p450"/>
    <property type="match status" value="1"/>
</dbReference>
<dbReference type="InterPro" id="IPR036396">
    <property type="entry name" value="Cyt_P450_sf"/>
</dbReference>
<name>A0A8B7ZE81_ACAPL</name>
<comment type="cofactor">
    <cofactor evidence="2">
        <name>heme</name>
        <dbReference type="ChEBI" id="CHEBI:30413"/>
    </cofactor>
</comment>
<feature type="binding site" description="axial binding residue" evidence="2">
    <location>
        <position position="457"/>
    </location>
    <ligand>
        <name>heme</name>
        <dbReference type="ChEBI" id="CHEBI:30413"/>
    </ligand>
    <ligandPart>
        <name>Fe</name>
        <dbReference type="ChEBI" id="CHEBI:18248"/>
    </ligandPart>
</feature>
<dbReference type="OrthoDB" id="1470350at2759"/>
<dbReference type="KEGG" id="aplc:110986027"/>
<dbReference type="SUPFAM" id="SSF48264">
    <property type="entry name" value="Cytochrome P450"/>
    <property type="match status" value="1"/>
</dbReference>
<accession>A0A8B7ZE81</accession>
<reference evidence="5" key="1">
    <citation type="submission" date="2025-08" db="UniProtKB">
        <authorList>
            <consortium name="RefSeq"/>
        </authorList>
    </citation>
    <scope>IDENTIFICATION</scope>
</reference>
<keyword evidence="4" id="KW-1185">Reference proteome</keyword>
<dbReference type="PANTHER" id="PTHR24291">
    <property type="entry name" value="CYTOCHROME P450 FAMILY 4"/>
    <property type="match status" value="1"/>
</dbReference>
<proteinExistence type="inferred from homology"/>
<keyword evidence="2 3" id="KW-0479">Metal-binding</keyword>
<dbReference type="GO" id="GO:0016705">
    <property type="term" value="F:oxidoreductase activity, acting on paired donors, with incorporation or reduction of molecular oxygen"/>
    <property type="evidence" value="ECO:0007669"/>
    <property type="project" value="InterPro"/>
</dbReference>
<keyword evidence="3" id="KW-0560">Oxidoreductase</keyword>
<evidence type="ECO:0000313" key="5">
    <source>
        <dbReference type="RefSeq" id="XP_022103302.1"/>
    </source>
</evidence>
<dbReference type="PANTHER" id="PTHR24291:SF201">
    <property type="entry name" value="CYTOCHROME P450, FAMILY 4, SUBFAMILY B, POLYPEPTIDE 7"/>
    <property type="match status" value="1"/>
</dbReference>
<dbReference type="GO" id="GO:0020037">
    <property type="term" value="F:heme binding"/>
    <property type="evidence" value="ECO:0007669"/>
    <property type="project" value="InterPro"/>
</dbReference>
<dbReference type="PRINTS" id="PR00463">
    <property type="entry name" value="EP450I"/>
</dbReference>
<organism evidence="4 5">
    <name type="scientific">Acanthaster planci</name>
    <name type="common">Crown-of-thorns starfish</name>
    <dbReference type="NCBI Taxonomy" id="133434"/>
    <lineage>
        <taxon>Eukaryota</taxon>
        <taxon>Metazoa</taxon>
        <taxon>Echinodermata</taxon>
        <taxon>Eleutherozoa</taxon>
        <taxon>Asterozoa</taxon>
        <taxon>Asteroidea</taxon>
        <taxon>Valvatacea</taxon>
        <taxon>Valvatida</taxon>
        <taxon>Acanthasteridae</taxon>
        <taxon>Acanthaster</taxon>
    </lineage>
</organism>
<dbReference type="GO" id="GO:0004497">
    <property type="term" value="F:monooxygenase activity"/>
    <property type="evidence" value="ECO:0007669"/>
    <property type="project" value="UniProtKB-KW"/>
</dbReference>
<dbReference type="GO" id="GO:0005506">
    <property type="term" value="F:iron ion binding"/>
    <property type="evidence" value="ECO:0007669"/>
    <property type="project" value="InterPro"/>
</dbReference>
<dbReference type="OMA" id="DYMTITI"/>
<dbReference type="PRINTS" id="PR00385">
    <property type="entry name" value="P450"/>
</dbReference>
<dbReference type="InterPro" id="IPR002401">
    <property type="entry name" value="Cyt_P450_E_grp-I"/>
</dbReference>
<sequence length="513" mass="58700">MSSIPSYKMMWELFCLILAGALLKLLLTLLKAIRKRNALKKLPSPTGAHWLHGHDKQGPFDPGYKWLIDTVAAFPRIYTLWQGPVPVPVVVHPETIKPLLTGAVSNRKSELYNLLVDWLGGGLATAEGAKWKRNRRLLTRSFHLEVLRTYIPVSNDCVEVLLDKLDRSTAQGRKCDIYHVLGLCTHDVSLRTACSYKSNCQMRESDQDKEMDVLSASETLMGVIQERMFGSRFLLHPWIFRLSSYYAKYKSACQYLQRFARQLIEERTKEISDKANAGNPVTKPRDFLDTLIMARDEDGSRLTVKEMIDEVNTFLFAGYETTATSMTWLLYFLSKYPEHQTRIREEVNEVLAGRDSERITFEDLSRLDYMTITIKESMRMMTAGPLISRTLTAPYTVDSVTIPEGTVVGIGFHQLHHNPTVWGDDHMEFKPSRFLPENFAQMDPFSFAPFSAGTRNCIGQQFAINEMKIFTARILRRFRLSLVKGEPDVLPTMRLASTPMKPLHIVVEPMEEF</sequence>
<dbReference type="InterPro" id="IPR017972">
    <property type="entry name" value="Cyt_P450_CS"/>
</dbReference>
<dbReference type="Gene3D" id="1.10.630.10">
    <property type="entry name" value="Cytochrome P450"/>
    <property type="match status" value="1"/>
</dbReference>
<dbReference type="InterPro" id="IPR050196">
    <property type="entry name" value="Cytochrome_P450_Monoox"/>
</dbReference>
<dbReference type="RefSeq" id="XP_022103302.1">
    <property type="nucleotide sequence ID" value="XM_022247610.1"/>
</dbReference>
<evidence type="ECO:0000256" key="2">
    <source>
        <dbReference type="PIRSR" id="PIRSR602401-1"/>
    </source>
</evidence>
<dbReference type="GeneID" id="110986027"/>
<gene>
    <name evidence="5" type="primary">LOC110986027</name>
</gene>
<keyword evidence="3" id="KW-0503">Monooxygenase</keyword>
<evidence type="ECO:0000256" key="3">
    <source>
        <dbReference type="RuleBase" id="RU000461"/>
    </source>
</evidence>
<dbReference type="Proteomes" id="UP000694845">
    <property type="component" value="Unplaced"/>
</dbReference>
<dbReference type="InterPro" id="IPR001128">
    <property type="entry name" value="Cyt_P450"/>
</dbReference>
<dbReference type="PROSITE" id="PS00086">
    <property type="entry name" value="CYTOCHROME_P450"/>
    <property type="match status" value="1"/>
</dbReference>
<protein>
    <submittedName>
        <fullName evidence="5">Leukotriene-B4 omega-hydroxylase 3-like</fullName>
    </submittedName>
</protein>
<evidence type="ECO:0000256" key="1">
    <source>
        <dbReference type="ARBA" id="ARBA00010617"/>
    </source>
</evidence>